<keyword evidence="2" id="KW-1133">Transmembrane helix</keyword>
<accession>A0A1L9WJW9</accession>
<feature type="compositionally biased region" description="Polar residues" evidence="1">
    <location>
        <begin position="313"/>
        <end position="323"/>
    </location>
</feature>
<dbReference type="InterPro" id="IPR056120">
    <property type="entry name" value="DUF7703"/>
</dbReference>
<gene>
    <name evidence="4" type="ORF">ASPACDRAFT_46615</name>
</gene>
<feature type="transmembrane region" description="Helical" evidence="2">
    <location>
        <begin position="84"/>
        <end position="107"/>
    </location>
</feature>
<evidence type="ECO:0000313" key="5">
    <source>
        <dbReference type="Proteomes" id="UP000184546"/>
    </source>
</evidence>
<dbReference type="PANTHER" id="PTHR37013:SF5">
    <property type="entry name" value="INTEGRAL MEMBRANE PROTEIN"/>
    <property type="match status" value="1"/>
</dbReference>
<feature type="domain" description="DUF7703" evidence="3">
    <location>
        <begin position="22"/>
        <end position="184"/>
    </location>
</feature>
<evidence type="ECO:0000256" key="1">
    <source>
        <dbReference type="SAM" id="MobiDB-lite"/>
    </source>
</evidence>
<dbReference type="VEuPathDB" id="FungiDB:ASPACDRAFT_46615"/>
<feature type="transmembrane region" description="Helical" evidence="2">
    <location>
        <begin position="20"/>
        <end position="46"/>
    </location>
</feature>
<dbReference type="AlphaFoldDB" id="A0A1L9WJW9"/>
<sequence>MTNLYEIPAGLVTGIEDSALVAQIIVAVILAIAFYNSLELVVLLFLTFKKYRGLYFWSLLVSTVLGVMPSVVGPVLHFYSLGPLLLALLISNIGFYAMVPVQSLVLYSRLHLLIRNKRRLRQILYLILLTTAILLPPTTVTTYGSAFVGTGPWNAAYQVIERAQVTGFCLLELLLSTLYIREAVQVLWAGDPALLRRRRESGETDGGEREGGVGHSSGGGVIYQLVAINIVIIALDVGLLVLEYVGLYYLQVALKSLVYSIKLKMEYAVLGRLITLTGRRAHREEPVARLEDPARVPDFVGAEYAAVDFSHPVQTSKPSMSSGCGSGDARKTDPVPSPQISFQ</sequence>
<dbReference type="OrthoDB" id="405906at2759"/>
<organism evidence="4 5">
    <name type="scientific">Aspergillus aculeatus (strain ATCC 16872 / CBS 172.66 / WB 5094)</name>
    <dbReference type="NCBI Taxonomy" id="690307"/>
    <lineage>
        <taxon>Eukaryota</taxon>
        <taxon>Fungi</taxon>
        <taxon>Dikarya</taxon>
        <taxon>Ascomycota</taxon>
        <taxon>Pezizomycotina</taxon>
        <taxon>Eurotiomycetes</taxon>
        <taxon>Eurotiomycetidae</taxon>
        <taxon>Eurotiales</taxon>
        <taxon>Aspergillaceae</taxon>
        <taxon>Aspergillus</taxon>
        <taxon>Aspergillus subgen. Circumdati</taxon>
    </lineage>
</organism>
<keyword evidence="2" id="KW-0472">Membrane</keyword>
<dbReference type="OMA" id="FYAMVPV"/>
<feature type="region of interest" description="Disordered" evidence="1">
    <location>
        <begin position="313"/>
        <end position="343"/>
    </location>
</feature>
<keyword evidence="2" id="KW-0812">Transmembrane</keyword>
<name>A0A1L9WJW9_ASPA1</name>
<feature type="transmembrane region" description="Helical" evidence="2">
    <location>
        <begin position="123"/>
        <end position="144"/>
    </location>
</feature>
<dbReference type="EMBL" id="KV878985">
    <property type="protein sequence ID" value="OJJ96448.1"/>
    <property type="molecule type" value="Genomic_DNA"/>
</dbReference>
<evidence type="ECO:0000259" key="3">
    <source>
        <dbReference type="Pfam" id="PF24802"/>
    </source>
</evidence>
<evidence type="ECO:0000313" key="4">
    <source>
        <dbReference type="EMBL" id="OJJ96448.1"/>
    </source>
</evidence>
<keyword evidence="5" id="KW-1185">Reference proteome</keyword>
<dbReference type="Pfam" id="PF24802">
    <property type="entry name" value="DUF7703"/>
    <property type="match status" value="2"/>
</dbReference>
<proteinExistence type="predicted"/>
<evidence type="ECO:0000256" key="2">
    <source>
        <dbReference type="SAM" id="Phobius"/>
    </source>
</evidence>
<feature type="domain" description="DUF7703" evidence="3">
    <location>
        <begin position="222"/>
        <end position="277"/>
    </location>
</feature>
<dbReference type="Proteomes" id="UP000184546">
    <property type="component" value="Unassembled WGS sequence"/>
</dbReference>
<dbReference type="PANTHER" id="PTHR37013">
    <property type="entry name" value="INTEGRAL MEMBRANE PROTEIN (AFU_ORTHOLOGUE AFUA_1G05950)-RELATED"/>
    <property type="match status" value="1"/>
</dbReference>
<dbReference type="GeneID" id="30975629"/>
<dbReference type="RefSeq" id="XP_020052788.1">
    <property type="nucleotide sequence ID" value="XM_020201815.1"/>
</dbReference>
<feature type="transmembrane region" description="Helical" evidence="2">
    <location>
        <begin position="53"/>
        <end position="72"/>
    </location>
</feature>
<protein>
    <recommendedName>
        <fullName evidence="3">DUF7703 domain-containing protein</fullName>
    </recommendedName>
</protein>
<reference evidence="5" key="1">
    <citation type="journal article" date="2017" name="Genome Biol.">
        <title>Comparative genomics reveals high biological diversity and specific adaptations in the industrially and medically important fungal genus Aspergillus.</title>
        <authorList>
            <person name="de Vries R.P."/>
            <person name="Riley R."/>
            <person name="Wiebenga A."/>
            <person name="Aguilar-Osorio G."/>
            <person name="Amillis S."/>
            <person name="Uchima C.A."/>
            <person name="Anderluh G."/>
            <person name="Asadollahi M."/>
            <person name="Askin M."/>
            <person name="Barry K."/>
            <person name="Battaglia E."/>
            <person name="Bayram O."/>
            <person name="Benocci T."/>
            <person name="Braus-Stromeyer S.A."/>
            <person name="Caldana C."/>
            <person name="Canovas D."/>
            <person name="Cerqueira G.C."/>
            <person name="Chen F."/>
            <person name="Chen W."/>
            <person name="Choi C."/>
            <person name="Clum A."/>
            <person name="Dos Santos R.A."/>
            <person name="Damasio A.R."/>
            <person name="Diallinas G."/>
            <person name="Emri T."/>
            <person name="Fekete E."/>
            <person name="Flipphi M."/>
            <person name="Freyberg S."/>
            <person name="Gallo A."/>
            <person name="Gournas C."/>
            <person name="Habgood R."/>
            <person name="Hainaut M."/>
            <person name="Harispe M.L."/>
            <person name="Henrissat B."/>
            <person name="Hilden K.S."/>
            <person name="Hope R."/>
            <person name="Hossain A."/>
            <person name="Karabika E."/>
            <person name="Karaffa L."/>
            <person name="Karanyi Z."/>
            <person name="Krasevec N."/>
            <person name="Kuo A."/>
            <person name="Kusch H."/>
            <person name="LaButti K."/>
            <person name="Lagendijk E.L."/>
            <person name="Lapidus A."/>
            <person name="Levasseur A."/>
            <person name="Lindquist E."/>
            <person name="Lipzen A."/>
            <person name="Logrieco A.F."/>
            <person name="MacCabe A."/>
            <person name="Maekelae M.R."/>
            <person name="Malavazi I."/>
            <person name="Melin P."/>
            <person name="Meyer V."/>
            <person name="Mielnichuk N."/>
            <person name="Miskei M."/>
            <person name="Molnar A.P."/>
            <person name="Mule G."/>
            <person name="Ngan C.Y."/>
            <person name="Orejas M."/>
            <person name="Orosz E."/>
            <person name="Ouedraogo J.P."/>
            <person name="Overkamp K.M."/>
            <person name="Park H.-S."/>
            <person name="Perrone G."/>
            <person name="Piumi F."/>
            <person name="Punt P.J."/>
            <person name="Ram A.F."/>
            <person name="Ramon A."/>
            <person name="Rauscher S."/>
            <person name="Record E."/>
            <person name="Riano-Pachon D.M."/>
            <person name="Robert V."/>
            <person name="Roehrig J."/>
            <person name="Ruller R."/>
            <person name="Salamov A."/>
            <person name="Salih N.S."/>
            <person name="Samson R.A."/>
            <person name="Sandor E."/>
            <person name="Sanguinetti M."/>
            <person name="Schuetze T."/>
            <person name="Sepcic K."/>
            <person name="Shelest E."/>
            <person name="Sherlock G."/>
            <person name="Sophianopoulou V."/>
            <person name="Squina F.M."/>
            <person name="Sun H."/>
            <person name="Susca A."/>
            <person name="Todd R.B."/>
            <person name="Tsang A."/>
            <person name="Unkles S.E."/>
            <person name="van de Wiele N."/>
            <person name="van Rossen-Uffink D."/>
            <person name="Oliveira J.V."/>
            <person name="Vesth T.C."/>
            <person name="Visser J."/>
            <person name="Yu J.-H."/>
            <person name="Zhou M."/>
            <person name="Andersen M.R."/>
            <person name="Archer D.B."/>
            <person name="Baker S.E."/>
            <person name="Benoit I."/>
            <person name="Brakhage A.A."/>
            <person name="Braus G.H."/>
            <person name="Fischer R."/>
            <person name="Frisvad J.C."/>
            <person name="Goldman G.H."/>
            <person name="Houbraken J."/>
            <person name="Oakley B."/>
            <person name="Pocsi I."/>
            <person name="Scazzocchio C."/>
            <person name="Seiboth B."/>
            <person name="vanKuyk P.A."/>
            <person name="Wortman J."/>
            <person name="Dyer P.S."/>
            <person name="Grigoriev I.V."/>
        </authorList>
    </citation>
    <scope>NUCLEOTIDE SEQUENCE [LARGE SCALE GENOMIC DNA]</scope>
    <source>
        <strain evidence="5">ATCC 16872 / CBS 172.66 / WB 5094</strain>
    </source>
</reference>
<feature type="transmembrane region" description="Helical" evidence="2">
    <location>
        <begin position="221"/>
        <end position="250"/>
    </location>
</feature>